<keyword evidence="1" id="KW-0812">Transmembrane</keyword>
<accession>A0A377E1S9</accession>
<gene>
    <name evidence="2" type="primary">trbL_2</name>
    <name evidence="2" type="ORF">NCTC10429_04018</name>
</gene>
<dbReference type="Proteomes" id="UP000254088">
    <property type="component" value="Unassembled WGS sequence"/>
</dbReference>
<evidence type="ECO:0000256" key="1">
    <source>
        <dbReference type="SAM" id="Phobius"/>
    </source>
</evidence>
<reference evidence="2 3" key="1">
    <citation type="submission" date="2018-06" db="EMBL/GenBank/DDBJ databases">
        <authorList>
            <consortium name="Pathogen Informatics"/>
            <person name="Doyle S."/>
        </authorList>
    </citation>
    <scope>NUCLEOTIDE SEQUENCE [LARGE SCALE GENOMIC DNA]</scope>
    <source>
        <strain evidence="2 3">NCTC10429</strain>
    </source>
</reference>
<proteinExistence type="predicted"/>
<evidence type="ECO:0000313" key="3">
    <source>
        <dbReference type="Proteomes" id="UP000254088"/>
    </source>
</evidence>
<sequence>MRIVSKLTFWGMIFLFSVNAYAGQLDSSGLLDTLLDRFQQVASTWSLVIGDYANWLFWGLVLISMAWTFGMLAMQGEGLISALAEIVRFLVMLPTY</sequence>
<evidence type="ECO:0000313" key="2">
    <source>
        <dbReference type="EMBL" id="STM57445.1"/>
    </source>
</evidence>
<protein>
    <submittedName>
        <fullName evidence="2">P-type conjugative transfer protein TrbL</fullName>
    </submittedName>
</protein>
<keyword evidence="1" id="KW-0472">Membrane</keyword>
<dbReference type="AlphaFoldDB" id="A0A377E1S9"/>
<organism evidence="2 3">
    <name type="scientific">Escherichia coli</name>
    <dbReference type="NCBI Taxonomy" id="562"/>
    <lineage>
        <taxon>Bacteria</taxon>
        <taxon>Pseudomonadati</taxon>
        <taxon>Pseudomonadota</taxon>
        <taxon>Gammaproteobacteria</taxon>
        <taxon>Enterobacterales</taxon>
        <taxon>Enterobacteriaceae</taxon>
        <taxon>Escherichia</taxon>
    </lineage>
</organism>
<dbReference type="EMBL" id="UGEX01000002">
    <property type="protein sequence ID" value="STM57445.1"/>
    <property type="molecule type" value="Genomic_DNA"/>
</dbReference>
<feature type="transmembrane region" description="Helical" evidence="1">
    <location>
        <begin position="55"/>
        <end position="74"/>
    </location>
</feature>
<name>A0A377E1S9_ECOLX</name>
<keyword evidence="1" id="KW-1133">Transmembrane helix</keyword>